<comment type="caution">
    <text evidence="8">The sequence shown here is derived from an EMBL/GenBank/DDBJ whole genome shotgun (WGS) entry which is preliminary data.</text>
</comment>
<protein>
    <recommendedName>
        <fullName evidence="7">NAC domain-containing protein</fullName>
    </recommendedName>
</protein>
<dbReference type="Proteomes" id="UP001231189">
    <property type="component" value="Unassembled WGS sequence"/>
</dbReference>
<dbReference type="PROSITE" id="PS51005">
    <property type="entry name" value="NAC"/>
    <property type="match status" value="1"/>
</dbReference>
<evidence type="ECO:0000313" key="8">
    <source>
        <dbReference type="EMBL" id="KAK1653318.1"/>
    </source>
</evidence>
<evidence type="ECO:0000259" key="7">
    <source>
        <dbReference type="PROSITE" id="PS51005"/>
    </source>
</evidence>
<evidence type="ECO:0000256" key="6">
    <source>
        <dbReference type="SAM" id="MobiDB-lite"/>
    </source>
</evidence>
<evidence type="ECO:0000256" key="1">
    <source>
        <dbReference type="ARBA" id="ARBA00004123"/>
    </source>
</evidence>
<feature type="region of interest" description="Disordered" evidence="6">
    <location>
        <begin position="226"/>
        <end position="247"/>
    </location>
</feature>
<dbReference type="FunFam" id="2.170.150.80:FF:000010">
    <property type="entry name" value="NAC domain-containing protein 67-like"/>
    <property type="match status" value="1"/>
</dbReference>
<dbReference type="GO" id="GO:0005634">
    <property type="term" value="C:nucleus"/>
    <property type="evidence" value="ECO:0007669"/>
    <property type="project" value="UniProtKB-SubCell"/>
</dbReference>
<name>A0AAD8SKQ0_LOLMU</name>
<feature type="domain" description="NAC" evidence="7">
    <location>
        <begin position="13"/>
        <end position="164"/>
    </location>
</feature>
<sequence>MAVAASTMEVEQDLPGFRFHPTEEELLGFYLPRAASGKKLHCDIIGTLNIYRHDPWDLPEMAKIGEREWYFFVPRDRKAGSGGRPNRTTQRGFWKATGSDRAIRSTADPKRVIGLKKTLVFYQGRAPRGTKTDWVMNEYRLPDAGTAAAGPPKEDMVLCKIYRKATPLKELEQMASAMEEMMMQRPSASGCGGVARASLVPVTAASAGGDCLSSSDNVQDNFLCSSSSSSSAALSGNSKNDDAPREAKMEADVAMVTMASTSSLRQAANPSYNLQLTVPNPPTFQIPAANPPCTIQLPAANTHCSLQLPGASNGVFDLPSLQLPATSHGVFDWLQDPFLTQLRSPWQDQHCLSPYAHLLNY</sequence>
<comment type="subcellular location">
    <subcellularLocation>
        <location evidence="1">Nucleus</location>
    </subcellularLocation>
</comment>
<keyword evidence="9" id="KW-1185">Reference proteome</keyword>
<evidence type="ECO:0000256" key="2">
    <source>
        <dbReference type="ARBA" id="ARBA00023015"/>
    </source>
</evidence>
<dbReference type="InterPro" id="IPR003441">
    <property type="entry name" value="NAC-dom"/>
</dbReference>
<dbReference type="SUPFAM" id="SSF101941">
    <property type="entry name" value="NAC domain"/>
    <property type="match status" value="1"/>
</dbReference>
<evidence type="ECO:0000256" key="4">
    <source>
        <dbReference type="ARBA" id="ARBA00023163"/>
    </source>
</evidence>
<gene>
    <name evidence="8" type="ORF">QYE76_071123</name>
</gene>
<dbReference type="AlphaFoldDB" id="A0AAD8SKQ0"/>
<accession>A0AAD8SKQ0</accession>
<dbReference type="GO" id="GO:0003677">
    <property type="term" value="F:DNA binding"/>
    <property type="evidence" value="ECO:0007669"/>
    <property type="project" value="UniProtKB-KW"/>
</dbReference>
<dbReference type="Pfam" id="PF02365">
    <property type="entry name" value="NAM"/>
    <property type="match status" value="1"/>
</dbReference>
<evidence type="ECO:0000313" key="9">
    <source>
        <dbReference type="Proteomes" id="UP001231189"/>
    </source>
</evidence>
<dbReference type="InterPro" id="IPR036093">
    <property type="entry name" value="NAC_dom_sf"/>
</dbReference>
<keyword evidence="5" id="KW-0539">Nucleus</keyword>
<evidence type="ECO:0000256" key="5">
    <source>
        <dbReference type="ARBA" id="ARBA00023242"/>
    </source>
</evidence>
<keyword evidence="2" id="KW-0805">Transcription regulation</keyword>
<proteinExistence type="predicted"/>
<organism evidence="8 9">
    <name type="scientific">Lolium multiflorum</name>
    <name type="common">Italian ryegrass</name>
    <name type="synonym">Lolium perenne subsp. multiflorum</name>
    <dbReference type="NCBI Taxonomy" id="4521"/>
    <lineage>
        <taxon>Eukaryota</taxon>
        <taxon>Viridiplantae</taxon>
        <taxon>Streptophyta</taxon>
        <taxon>Embryophyta</taxon>
        <taxon>Tracheophyta</taxon>
        <taxon>Spermatophyta</taxon>
        <taxon>Magnoliopsida</taxon>
        <taxon>Liliopsida</taxon>
        <taxon>Poales</taxon>
        <taxon>Poaceae</taxon>
        <taxon>BOP clade</taxon>
        <taxon>Pooideae</taxon>
        <taxon>Poodae</taxon>
        <taxon>Poeae</taxon>
        <taxon>Poeae Chloroplast Group 2 (Poeae type)</taxon>
        <taxon>Loliodinae</taxon>
        <taxon>Loliinae</taxon>
        <taxon>Lolium</taxon>
    </lineage>
</organism>
<keyword evidence="4" id="KW-0804">Transcription</keyword>
<keyword evidence="3" id="KW-0238">DNA-binding</keyword>
<reference evidence="8" key="1">
    <citation type="submission" date="2023-07" db="EMBL/GenBank/DDBJ databases">
        <title>A chromosome-level genome assembly of Lolium multiflorum.</title>
        <authorList>
            <person name="Chen Y."/>
            <person name="Copetti D."/>
            <person name="Kolliker R."/>
            <person name="Studer B."/>
        </authorList>
    </citation>
    <scope>NUCLEOTIDE SEQUENCE</scope>
    <source>
        <strain evidence="8">02402/16</strain>
        <tissue evidence="8">Leaf</tissue>
    </source>
</reference>
<dbReference type="EMBL" id="JAUUTY010000004">
    <property type="protein sequence ID" value="KAK1653318.1"/>
    <property type="molecule type" value="Genomic_DNA"/>
</dbReference>
<dbReference type="GO" id="GO:0006355">
    <property type="term" value="P:regulation of DNA-templated transcription"/>
    <property type="evidence" value="ECO:0007669"/>
    <property type="project" value="InterPro"/>
</dbReference>
<dbReference type="PANTHER" id="PTHR31744">
    <property type="entry name" value="PROTEIN CUP-SHAPED COTYLEDON 2-RELATED"/>
    <property type="match status" value="1"/>
</dbReference>
<dbReference type="Gene3D" id="2.170.150.80">
    <property type="entry name" value="NAC domain"/>
    <property type="match status" value="1"/>
</dbReference>
<dbReference type="PANTHER" id="PTHR31744:SF79">
    <property type="entry name" value="NAC DOMAIN-CONTAINING PROTEIN"/>
    <property type="match status" value="1"/>
</dbReference>
<evidence type="ECO:0000256" key="3">
    <source>
        <dbReference type="ARBA" id="ARBA00023125"/>
    </source>
</evidence>